<evidence type="ECO:0008006" key="4">
    <source>
        <dbReference type="Google" id="ProtNLM"/>
    </source>
</evidence>
<dbReference type="EMBL" id="FNOK01000020">
    <property type="protein sequence ID" value="SDY14050.1"/>
    <property type="molecule type" value="Genomic_DNA"/>
</dbReference>
<dbReference type="RefSeq" id="WP_093268124.1">
    <property type="nucleotide sequence ID" value="NZ_FNOK01000020.1"/>
</dbReference>
<name>A0A1H3HFD4_9PSEU</name>
<feature type="transmembrane region" description="Helical" evidence="1">
    <location>
        <begin position="27"/>
        <end position="48"/>
    </location>
</feature>
<keyword evidence="1" id="KW-1133">Transmembrane helix</keyword>
<sequence length="127" mass="12572">MAAQVVPASPGAGTACRDAGAVTVEAALGICSVIAVFALILTGIGALIGQLRCTDAAVEAARLVARGDRPRADEAVDRLAPGGASLSVLVEGDQVSTEVSAPLPGEFLPGRWLSARAVAVLEPGVAS</sequence>
<organism evidence="2 3">
    <name type="scientific">Saccharopolyspora shandongensis</name>
    <dbReference type="NCBI Taxonomy" id="418495"/>
    <lineage>
        <taxon>Bacteria</taxon>
        <taxon>Bacillati</taxon>
        <taxon>Actinomycetota</taxon>
        <taxon>Actinomycetes</taxon>
        <taxon>Pseudonocardiales</taxon>
        <taxon>Pseudonocardiaceae</taxon>
        <taxon>Saccharopolyspora</taxon>
    </lineage>
</organism>
<dbReference type="NCBIfam" id="NF041390">
    <property type="entry name" value="TadE_Rv3655c"/>
    <property type="match status" value="1"/>
</dbReference>
<dbReference type="STRING" id="418495.SAMN05216215_1020127"/>
<accession>A0A1H3HFD4</accession>
<reference evidence="3" key="1">
    <citation type="submission" date="2016-10" db="EMBL/GenBank/DDBJ databases">
        <authorList>
            <person name="Varghese N."/>
            <person name="Submissions S."/>
        </authorList>
    </citation>
    <scope>NUCLEOTIDE SEQUENCE [LARGE SCALE GENOMIC DNA]</scope>
    <source>
        <strain evidence="3">CGMCC 4.3530</strain>
    </source>
</reference>
<keyword evidence="3" id="KW-1185">Reference proteome</keyword>
<protein>
    <recommendedName>
        <fullName evidence="4">TadE-like protein</fullName>
    </recommendedName>
</protein>
<evidence type="ECO:0000256" key="1">
    <source>
        <dbReference type="SAM" id="Phobius"/>
    </source>
</evidence>
<proteinExistence type="predicted"/>
<gene>
    <name evidence="2" type="ORF">SAMN05216215_1020127</name>
</gene>
<evidence type="ECO:0000313" key="3">
    <source>
        <dbReference type="Proteomes" id="UP000199529"/>
    </source>
</evidence>
<dbReference type="AlphaFoldDB" id="A0A1H3HFD4"/>
<dbReference type="OrthoDB" id="4481209at2"/>
<evidence type="ECO:0000313" key="2">
    <source>
        <dbReference type="EMBL" id="SDY14050.1"/>
    </source>
</evidence>
<dbReference type="Proteomes" id="UP000199529">
    <property type="component" value="Unassembled WGS sequence"/>
</dbReference>
<keyword evidence="1" id="KW-0472">Membrane</keyword>
<dbReference type="InterPro" id="IPR049790">
    <property type="entry name" value="Rv3655c/TadE"/>
</dbReference>
<keyword evidence="1" id="KW-0812">Transmembrane</keyword>